<dbReference type="InterPro" id="IPR038765">
    <property type="entry name" value="Papain-like_cys_pep_sf"/>
</dbReference>
<proteinExistence type="predicted"/>
<dbReference type="Pfam" id="PF01841">
    <property type="entry name" value="Transglut_core"/>
    <property type="match status" value="1"/>
</dbReference>
<dbReference type="SUPFAM" id="SSF54001">
    <property type="entry name" value="Cysteine proteinases"/>
    <property type="match status" value="1"/>
</dbReference>
<reference evidence="3" key="1">
    <citation type="journal article" date="2014" name="Int. J. Syst. Evol. Microbiol.">
        <title>Complete genome sequence of Corynebacterium casei LMG S-19264T (=DSM 44701T), isolated from a smear-ripened cheese.</title>
        <authorList>
            <consortium name="US DOE Joint Genome Institute (JGI-PGF)"/>
            <person name="Walter F."/>
            <person name="Albersmeier A."/>
            <person name="Kalinowski J."/>
            <person name="Ruckert C."/>
        </authorList>
    </citation>
    <scope>NUCLEOTIDE SEQUENCE</scope>
    <source>
        <strain evidence="3">KCTC 22169</strain>
    </source>
</reference>
<dbReference type="InterPro" id="IPR002931">
    <property type="entry name" value="Transglutaminase-like"/>
</dbReference>
<dbReference type="EMBL" id="BMXR01000017">
    <property type="protein sequence ID" value="GGX73708.1"/>
    <property type="molecule type" value="Genomic_DNA"/>
</dbReference>
<dbReference type="Gene3D" id="3.10.620.30">
    <property type="match status" value="1"/>
</dbReference>
<dbReference type="AlphaFoldDB" id="A0A918NIY7"/>
<evidence type="ECO:0000259" key="2">
    <source>
        <dbReference type="Pfam" id="PF01841"/>
    </source>
</evidence>
<evidence type="ECO:0000256" key="1">
    <source>
        <dbReference type="SAM" id="Phobius"/>
    </source>
</evidence>
<keyword evidence="1" id="KW-1133">Transmembrane helix</keyword>
<keyword evidence="1" id="KW-0472">Membrane</keyword>
<dbReference type="RefSeq" id="WP_189613342.1">
    <property type="nucleotide sequence ID" value="NZ_BMXR01000017.1"/>
</dbReference>
<name>A0A918NIY7_9GAMM</name>
<keyword evidence="4" id="KW-1185">Reference proteome</keyword>
<reference evidence="3" key="2">
    <citation type="submission" date="2020-09" db="EMBL/GenBank/DDBJ databases">
        <authorList>
            <person name="Sun Q."/>
            <person name="Kim S."/>
        </authorList>
    </citation>
    <scope>NUCLEOTIDE SEQUENCE</scope>
    <source>
        <strain evidence="3">KCTC 22169</strain>
    </source>
</reference>
<feature type="transmembrane region" description="Helical" evidence="1">
    <location>
        <begin position="937"/>
        <end position="964"/>
    </location>
</feature>
<comment type="caution">
    <text evidence="3">The sequence shown here is derived from an EMBL/GenBank/DDBJ whole genome shotgun (WGS) entry which is preliminary data.</text>
</comment>
<evidence type="ECO:0000313" key="3">
    <source>
        <dbReference type="EMBL" id="GGX73708.1"/>
    </source>
</evidence>
<sequence>MNISFFDIIRSRIAKWTALLLIFLIGVALYQYAYYTPAAIQLNIQPQIVAKTQHKTPAPDSKEAALTQSFKQATTLTEKTLYALENYDKNEISDFERILSRLGLGGPGTAELSALTDTLDEMSDLEQSAYDSFDDMLEYLHEINADEVIFDRHFTAVQQFKEALDPIKRIQSELDSADTFKEQEALLVELSEYLNEQQFDHSHQAEDFDKDTLPFGPRNGEAREPLTDLSSLQNQWLEPVVLASNTLTIDVLRGLSSPAAHPTSEDTVEVPEAPHTEAIKNLAASLNNDPIEIYNWVYNNIYSIPSYGSIQGAQYTLDLKAGNPFDTSSLLLALLRAADIPARFSYGTIEVPVDQAMNWVGGAVDPEAATNVMLQGGIPARLVTVNGQISHVEMEHIWVEAWVDFEPSRGLVNREGDHWIPMDPSFKQYDFAEGEGLPASLPFDADTIVDEFIDNVSIDESTGIIEGVNDTSMQNAMQSFQSDVEEYFETQNPDTTLEDILGLKDIPIKERAPLSAGLPYKVLDRSDQLTSIPDHFKHKFKVQLKSGPWGGDLINVTLPTIDLAGKDVAISYELATQSDIDLVNSYLPDVDESEDIELNDLPSQLPGYLIQLKPRLTYGENTTYATGTVTMGQELNSTLALYDPAFGWEQSNNKPVAGEYTAIGLDLQGISNAHLERIHSQLEEVVNTLESGNHENIDQDDIIGNFVQANIISYFLLNDVQDELTKRSANQLHYRAPSFGMFHTRVDSIYWFGIPRNVRFPGMTMDVDMVRSIGAAKDNDPSSRLVFNHLIGSRWSYMENWIPETLLSTDTEQVQGISAVKAIGLATNSGQRIFTLDISNADQLSSVSIDPDARQEIRSAIYSGKTVTVHEEPLNYNGWIGSGYIILDETGSSAYKISGGANGGEILKDTVGILSYLVGGDDASKSMKFLNSFAGKAFGGVGVFLELTYAGCGFFEAAMGAILVTMLGNYLSNLSLIFVVGVINPILLILIIFIIIHIISFIQSMVTGWIKNSCKK</sequence>
<keyword evidence="1" id="KW-0812">Transmembrane</keyword>
<accession>A0A918NIY7</accession>
<dbReference type="Proteomes" id="UP000626148">
    <property type="component" value="Unassembled WGS sequence"/>
</dbReference>
<feature type="domain" description="Transglutaminase-like" evidence="2">
    <location>
        <begin position="292"/>
        <end position="424"/>
    </location>
</feature>
<organism evidence="3 4">
    <name type="scientific">Saccharospirillum salsuginis</name>
    <dbReference type="NCBI Taxonomy" id="418750"/>
    <lineage>
        <taxon>Bacteria</taxon>
        <taxon>Pseudomonadati</taxon>
        <taxon>Pseudomonadota</taxon>
        <taxon>Gammaproteobacteria</taxon>
        <taxon>Oceanospirillales</taxon>
        <taxon>Saccharospirillaceae</taxon>
        <taxon>Saccharospirillum</taxon>
    </lineage>
</organism>
<evidence type="ECO:0000313" key="4">
    <source>
        <dbReference type="Proteomes" id="UP000626148"/>
    </source>
</evidence>
<gene>
    <name evidence="3" type="ORF">GCM10007392_46490</name>
</gene>
<feature type="transmembrane region" description="Helical" evidence="1">
    <location>
        <begin position="976"/>
        <end position="1002"/>
    </location>
</feature>
<protein>
    <recommendedName>
        <fullName evidence="2">Transglutaminase-like domain-containing protein</fullName>
    </recommendedName>
</protein>